<evidence type="ECO:0000256" key="1">
    <source>
        <dbReference type="SAM" id="SignalP"/>
    </source>
</evidence>
<accession>A0A6G1C8U9</accession>
<comment type="caution">
    <text evidence="2">The sequence shown here is derived from an EMBL/GenBank/DDBJ whole genome shotgun (WGS) entry which is preliminary data.</text>
</comment>
<proteinExistence type="predicted"/>
<evidence type="ECO:0000313" key="3">
    <source>
        <dbReference type="Proteomes" id="UP000479710"/>
    </source>
</evidence>
<sequence>MVAVTLRLLDLHVTSVDAITTCDGDIWIDSGARGDHEEAAVPPRGRVQAGNGDLTSSVGRPAEVVHTTSEYFNIGLPSHHTSSHPLRSLLILLRRRRHHPRPRSPLLAPYCR</sequence>
<dbReference type="EMBL" id="SPHZ02000010">
    <property type="protein sequence ID" value="KAF0896214.1"/>
    <property type="molecule type" value="Genomic_DNA"/>
</dbReference>
<protein>
    <submittedName>
        <fullName evidence="2">Uncharacterized protein</fullName>
    </submittedName>
</protein>
<evidence type="ECO:0000313" key="2">
    <source>
        <dbReference type="EMBL" id="KAF0896214.1"/>
    </source>
</evidence>
<feature type="chain" id="PRO_5026228478" evidence="1">
    <location>
        <begin position="19"/>
        <end position="112"/>
    </location>
</feature>
<name>A0A6G1C8U9_9ORYZ</name>
<organism evidence="2 3">
    <name type="scientific">Oryza meyeriana var. granulata</name>
    <dbReference type="NCBI Taxonomy" id="110450"/>
    <lineage>
        <taxon>Eukaryota</taxon>
        <taxon>Viridiplantae</taxon>
        <taxon>Streptophyta</taxon>
        <taxon>Embryophyta</taxon>
        <taxon>Tracheophyta</taxon>
        <taxon>Spermatophyta</taxon>
        <taxon>Magnoliopsida</taxon>
        <taxon>Liliopsida</taxon>
        <taxon>Poales</taxon>
        <taxon>Poaceae</taxon>
        <taxon>BOP clade</taxon>
        <taxon>Oryzoideae</taxon>
        <taxon>Oryzeae</taxon>
        <taxon>Oryzinae</taxon>
        <taxon>Oryza</taxon>
        <taxon>Oryza meyeriana</taxon>
    </lineage>
</organism>
<dbReference type="AlphaFoldDB" id="A0A6G1C8U9"/>
<keyword evidence="1" id="KW-0732">Signal</keyword>
<reference evidence="2 3" key="1">
    <citation type="submission" date="2019-11" db="EMBL/GenBank/DDBJ databases">
        <title>Whole genome sequence of Oryza granulata.</title>
        <authorList>
            <person name="Li W."/>
        </authorList>
    </citation>
    <scope>NUCLEOTIDE SEQUENCE [LARGE SCALE GENOMIC DNA]</scope>
    <source>
        <strain evidence="3">cv. Menghai</strain>
        <tissue evidence="2">Leaf</tissue>
    </source>
</reference>
<feature type="signal peptide" evidence="1">
    <location>
        <begin position="1"/>
        <end position="18"/>
    </location>
</feature>
<dbReference type="Proteomes" id="UP000479710">
    <property type="component" value="Unassembled WGS sequence"/>
</dbReference>
<gene>
    <name evidence="2" type="ORF">E2562_019697</name>
</gene>
<keyword evidence="3" id="KW-1185">Reference proteome</keyword>